<dbReference type="GO" id="GO:0004400">
    <property type="term" value="F:histidinol-phosphate transaminase activity"/>
    <property type="evidence" value="ECO:0007669"/>
    <property type="project" value="UniProtKB-UniRule"/>
</dbReference>
<dbReference type="NCBIfam" id="TIGR01141">
    <property type="entry name" value="hisC"/>
    <property type="match status" value="1"/>
</dbReference>
<dbReference type="InterPro" id="IPR015422">
    <property type="entry name" value="PyrdxlP-dep_Trfase_small"/>
</dbReference>
<reference evidence="9 10" key="1">
    <citation type="submission" date="2016-04" db="EMBL/GenBank/DDBJ databases">
        <title>Complete genome sequence of Bacillus oceanisediminis strain 2691.</title>
        <authorList>
            <person name="Jeong H."/>
            <person name="Kim H.J."/>
            <person name="Lee D.-W."/>
        </authorList>
    </citation>
    <scope>NUCLEOTIDE SEQUENCE [LARGE SCALE GENOMIC DNA]</scope>
    <source>
        <strain evidence="9 10">2691</strain>
    </source>
</reference>
<evidence type="ECO:0000256" key="2">
    <source>
        <dbReference type="ARBA" id="ARBA00011738"/>
    </source>
</evidence>
<dbReference type="InterPro" id="IPR004839">
    <property type="entry name" value="Aminotransferase_I/II_large"/>
</dbReference>
<comment type="similarity">
    <text evidence="7">Belongs to the class-II pyridoxal-phosphate-dependent aminotransferase family. Histidinol-phosphate aminotransferase subfamily.</text>
</comment>
<dbReference type="GO" id="GO:0000105">
    <property type="term" value="P:L-histidine biosynthetic process"/>
    <property type="evidence" value="ECO:0007669"/>
    <property type="project" value="UniProtKB-UniRule"/>
</dbReference>
<keyword evidence="7" id="KW-0028">Amino-acid biosynthesis</keyword>
<dbReference type="KEGG" id="bon:A361_12145"/>
<evidence type="ECO:0000313" key="10">
    <source>
        <dbReference type="Proteomes" id="UP000077856"/>
    </source>
</evidence>
<dbReference type="CDD" id="cd00609">
    <property type="entry name" value="AAT_like"/>
    <property type="match status" value="1"/>
</dbReference>
<proteinExistence type="inferred from homology"/>
<evidence type="ECO:0000256" key="3">
    <source>
        <dbReference type="ARBA" id="ARBA00022576"/>
    </source>
</evidence>
<comment type="cofactor">
    <cofactor evidence="1 7">
        <name>pyridoxal 5'-phosphate</name>
        <dbReference type="ChEBI" id="CHEBI:597326"/>
    </cofactor>
</comment>
<dbReference type="AlphaFoldDB" id="A0A160MAQ1"/>
<dbReference type="PANTHER" id="PTHR43643:SF3">
    <property type="entry name" value="HISTIDINOL-PHOSPHATE AMINOTRANSFERASE"/>
    <property type="match status" value="1"/>
</dbReference>
<dbReference type="InterPro" id="IPR015424">
    <property type="entry name" value="PyrdxlP-dep_Trfase"/>
</dbReference>
<comment type="subunit">
    <text evidence="2 7">Homodimer.</text>
</comment>
<protein>
    <recommendedName>
        <fullName evidence="7">Histidinol-phosphate aminotransferase</fullName>
        <ecNumber evidence="7">2.6.1.9</ecNumber>
    </recommendedName>
    <alternativeName>
        <fullName evidence="7">Imidazole acetol-phosphate transaminase</fullName>
    </alternativeName>
</protein>
<dbReference type="Gene3D" id="3.40.640.10">
    <property type="entry name" value="Type I PLP-dependent aspartate aminotransferase-like (Major domain)"/>
    <property type="match status" value="1"/>
</dbReference>
<dbReference type="HAMAP" id="MF_01023">
    <property type="entry name" value="HisC_aminotrans_2"/>
    <property type="match status" value="1"/>
</dbReference>
<comment type="catalytic activity">
    <reaction evidence="7">
        <text>L-histidinol phosphate + 2-oxoglutarate = 3-(imidazol-4-yl)-2-oxopropyl phosphate + L-glutamate</text>
        <dbReference type="Rhea" id="RHEA:23744"/>
        <dbReference type="ChEBI" id="CHEBI:16810"/>
        <dbReference type="ChEBI" id="CHEBI:29985"/>
        <dbReference type="ChEBI" id="CHEBI:57766"/>
        <dbReference type="ChEBI" id="CHEBI:57980"/>
        <dbReference type="EC" id="2.6.1.9"/>
    </reaction>
</comment>
<dbReference type="EMBL" id="CP015506">
    <property type="protein sequence ID" value="AND39860.1"/>
    <property type="molecule type" value="Genomic_DNA"/>
</dbReference>
<feature type="modified residue" description="N6-(pyridoxal phosphate)lysine" evidence="7">
    <location>
        <position position="225"/>
    </location>
</feature>
<sequence>MARIQTKSAVEKIVSYPLGSSPEEIKEKFNLMAVRKMSDNENVYGCSPEVKNSISKAMNSLYFYPDGTVSLLKRKLAGFYNINQDKFLVSNGSEEIIRLLTRAYISTGDEAIMAQMTFPRYETNVLIEGGSAITVPLQNGTHNLNAMYAQVSKKTKMIFICNPNNPTGTIVGKTELLQFIEKVPSNILIILDEAYYEYVQSSDYLDSISLLEKKPNLIILRTFSKIYGLAGLRVGYGIMDFEIVNELHKVKDVFNVNHLAQAAAAAALHDQGFIRECAEKNAKEMKFVSQKLNDLQVRFFPSQTNFIYIFSQYPIAENLIANGLVVRQMKLEGYLDAFRMTLGTREDNEAAMDVINKLLNEKAV</sequence>
<dbReference type="Proteomes" id="UP000077856">
    <property type="component" value="Chromosome"/>
</dbReference>
<keyword evidence="3 7" id="KW-0032">Aminotransferase</keyword>
<evidence type="ECO:0000256" key="7">
    <source>
        <dbReference type="HAMAP-Rule" id="MF_01023"/>
    </source>
</evidence>
<dbReference type="Pfam" id="PF00155">
    <property type="entry name" value="Aminotran_1_2"/>
    <property type="match status" value="1"/>
</dbReference>
<evidence type="ECO:0000256" key="5">
    <source>
        <dbReference type="ARBA" id="ARBA00022898"/>
    </source>
</evidence>
<evidence type="ECO:0000313" key="9">
    <source>
        <dbReference type="EMBL" id="AND39860.1"/>
    </source>
</evidence>
<evidence type="ECO:0000256" key="6">
    <source>
        <dbReference type="ARBA" id="ARBA00023102"/>
    </source>
</evidence>
<dbReference type="UniPathway" id="UPA00031">
    <property type="reaction ID" value="UER00012"/>
</dbReference>
<dbReference type="EC" id="2.6.1.9" evidence="7"/>
<dbReference type="SUPFAM" id="SSF53383">
    <property type="entry name" value="PLP-dependent transferases"/>
    <property type="match status" value="1"/>
</dbReference>
<dbReference type="GO" id="GO:0030170">
    <property type="term" value="F:pyridoxal phosphate binding"/>
    <property type="evidence" value="ECO:0007669"/>
    <property type="project" value="InterPro"/>
</dbReference>
<feature type="domain" description="Aminotransferase class I/classII large" evidence="8">
    <location>
        <begin position="36"/>
        <end position="355"/>
    </location>
</feature>
<evidence type="ECO:0000259" key="8">
    <source>
        <dbReference type="Pfam" id="PF00155"/>
    </source>
</evidence>
<keyword evidence="5 7" id="KW-0663">Pyridoxal phosphate</keyword>
<accession>A0A160MAQ1</accession>
<dbReference type="PANTHER" id="PTHR43643">
    <property type="entry name" value="HISTIDINOL-PHOSPHATE AMINOTRANSFERASE 2"/>
    <property type="match status" value="1"/>
</dbReference>
<keyword evidence="6 7" id="KW-0368">Histidine biosynthesis</keyword>
<evidence type="ECO:0000256" key="1">
    <source>
        <dbReference type="ARBA" id="ARBA00001933"/>
    </source>
</evidence>
<keyword evidence="4 7" id="KW-0808">Transferase</keyword>
<evidence type="ECO:0000256" key="4">
    <source>
        <dbReference type="ARBA" id="ARBA00022679"/>
    </source>
</evidence>
<name>A0A160MAQ1_9BACI</name>
<comment type="pathway">
    <text evidence="7">Amino-acid biosynthesis; L-histidine biosynthesis; L-histidine from 5-phospho-alpha-D-ribose 1-diphosphate: step 7/9.</text>
</comment>
<dbReference type="Gene3D" id="3.90.1150.10">
    <property type="entry name" value="Aspartate Aminotransferase, domain 1"/>
    <property type="match status" value="1"/>
</dbReference>
<organism evidence="9 10">
    <name type="scientific">Cytobacillus oceanisediminis 2691</name>
    <dbReference type="NCBI Taxonomy" id="1196031"/>
    <lineage>
        <taxon>Bacteria</taxon>
        <taxon>Bacillati</taxon>
        <taxon>Bacillota</taxon>
        <taxon>Bacilli</taxon>
        <taxon>Bacillales</taxon>
        <taxon>Bacillaceae</taxon>
        <taxon>Cytobacillus</taxon>
    </lineage>
</organism>
<dbReference type="InterPro" id="IPR005861">
    <property type="entry name" value="HisP_aminotrans"/>
</dbReference>
<dbReference type="InterPro" id="IPR015421">
    <property type="entry name" value="PyrdxlP-dep_Trfase_major"/>
</dbReference>
<gene>
    <name evidence="7" type="primary">hisC</name>
    <name evidence="9" type="ORF">A361_12145</name>
</gene>
<dbReference type="RefSeq" id="WP_019382976.1">
    <property type="nucleotide sequence ID" value="NZ_CP015506.1"/>
</dbReference>
<dbReference type="STRING" id="1196031.A361_12145"/>
<dbReference type="InterPro" id="IPR050106">
    <property type="entry name" value="HistidinolP_aminotransfase"/>
</dbReference>
<dbReference type="eggNOG" id="COG0079">
    <property type="taxonomic scope" value="Bacteria"/>
</dbReference>